<organism evidence="1 2">
    <name type="scientific">Camelus bactrianus</name>
    <name type="common">Bactrian camel</name>
    <dbReference type="NCBI Taxonomy" id="9837"/>
    <lineage>
        <taxon>Eukaryota</taxon>
        <taxon>Metazoa</taxon>
        <taxon>Chordata</taxon>
        <taxon>Craniata</taxon>
        <taxon>Vertebrata</taxon>
        <taxon>Euteleostomi</taxon>
        <taxon>Mammalia</taxon>
        <taxon>Eutheria</taxon>
        <taxon>Laurasiatheria</taxon>
        <taxon>Artiodactyla</taxon>
        <taxon>Tylopoda</taxon>
        <taxon>Camelidae</taxon>
        <taxon>Camelus</taxon>
    </lineage>
</organism>
<gene>
    <name evidence="2" type="primary">DNAAF8</name>
</gene>
<reference evidence="2" key="1">
    <citation type="submission" date="2025-08" db="UniProtKB">
        <authorList>
            <consortium name="RefSeq"/>
        </authorList>
    </citation>
    <scope>IDENTIFICATION</scope>
    <source>
        <tissue evidence="2">Blood</tissue>
    </source>
</reference>
<evidence type="ECO:0000313" key="2">
    <source>
        <dbReference type="RefSeq" id="XP_074202480.1"/>
    </source>
</evidence>
<dbReference type="Proteomes" id="UP001732780">
    <property type="component" value="Chromosome 18"/>
</dbReference>
<evidence type="ECO:0000313" key="1">
    <source>
        <dbReference type="Proteomes" id="UP001732780"/>
    </source>
</evidence>
<name>A0AC58NXG8_CAMBA</name>
<sequence>MPFPGHGEPSSCPCSCSLDDGALRSIPSAPTPMTSQDKDVGPSLSFPWDAIMEAIREQLPTLDSDSSLSDCEEEELFIFQRNQTALIPDLSEEMAEDSAGALVTTSGSPPEPAVWPVGPTPDAWREWTTGTQDSASLEGRACVGPLHSLLRMPAETHGLQNPWWPQGKSTLSAQEAGLQTEPLGAASLAQEGSDSDSRRALRRERRKMMEKDILHKVTWDAWDPACCDLTQVKEMPPEQPREGLPVLSLQQLEEWDLDQVLQSLTGREDDQGDGAPGAAWWAANHCQGQDHTEPSTQDRLMEQLGLLCATQSRASSSARRAPADTPQDSKQEEAGSRSASKGLGIHADLGPRLAEDMRLRSPAEPPTVFMDLRLTKPSAQGSSGSSSSHSSCSSSCISSSSDSEEEGEEETAALRDQRGPARLRSLEHADVLCDSARTGSHSPYSEHLQEQWTHSGFPLLMSRFCGNALGGRLHVVLMDVASLVPQGLYQEESASPAAQGISEGNGSARAACRCPKSNDCPCERRRTRRRTWKRPWETEAGLE</sequence>
<accession>A0AC58NXG8</accession>
<proteinExistence type="predicted"/>
<keyword evidence="1" id="KW-1185">Reference proteome</keyword>
<protein>
    <submittedName>
        <fullName evidence="2">Dynein axonemal assembly factor 8 isoform X1</fullName>
    </submittedName>
</protein>
<dbReference type="RefSeq" id="XP_074202480.1">
    <property type="nucleotide sequence ID" value="XM_074346379.1"/>
</dbReference>